<evidence type="ECO:0000256" key="1">
    <source>
        <dbReference type="SAM" id="MobiDB-lite"/>
    </source>
</evidence>
<evidence type="ECO:0008006" key="5">
    <source>
        <dbReference type="Google" id="ProtNLM"/>
    </source>
</evidence>
<protein>
    <recommendedName>
        <fullName evidence="5">Secreted protein</fullName>
    </recommendedName>
</protein>
<evidence type="ECO:0000256" key="2">
    <source>
        <dbReference type="SAM" id="SignalP"/>
    </source>
</evidence>
<proteinExistence type="predicted"/>
<keyword evidence="2" id="KW-0732">Signal</keyword>
<dbReference type="AlphaFoldDB" id="A0A5B7HQX6"/>
<feature type="signal peptide" evidence="2">
    <location>
        <begin position="1"/>
        <end position="26"/>
    </location>
</feature>
<sequence>MKQLCTQVSAWCCLLRTPLLPAGVFSSVAQRYRSANSSRKPYLRRSWVPPSHEALQPDQSDHESQPATTRKKSIDNIWNNITIFRTVCYI</sequence>
<comment type="caution">
    <text evidence="3">The sequence shown here is derived from an EMBL/GenBank/DDBJ whole genome shotgun (WGS) entry which is preliminary data.</text>
</comment>
<feature type="region of interest" description="Disordered" evidence="1">
    <location>
        <begin position="51"/>
        <end position="71"/>
    </location>
</feature>
<evidence type="ECO:0000313" key="4">
    <source>
        <dbReference type="Proteomes" id="UP000324222"/>
    </source>
</evidence>
<organism evidence="3 4">
    <name type="scientific">Portunus trituberculatus</name>
    <name type="common">Swimming crab</name>
    <name type="synonym">Neptunus trituberculatus</name>
    <dbReference type="NCBI Taxonomy" id="210409"/>
    <lineage>
        <taxon>Eukaryota</taxon>
        <taxon>Metazoa</taxon>
        <taxon>Ecdysozoa</taxon>
        <taxon>Arthropoda</taxon>
        <taxon>Crustacea</taxon>
        <taxon>Multicrustacea</taxon>
        <taxon>Malacostraca</taxon>
        <taxon>Eumalacostraca</taxon>
        <taxon>Eucarida</taxon>
        <taxon>Decapoda</taxon>
        <taxon>Pleocyemata</taxon>
        <taxon>Brachyura</taxon>
        <taxon>Eubrachyura</taxon>
        <taxon>Portunoidea</taxon>
        <taxon>Portunidae</taxon>
        <taxon>Portuninae</taxon>
        <taxon>Portunus</taxon>
    </lineage>
</organism>
<name>A0A5B7HQX6_PORTR</name>
<dbReference type="Proteomes" id="UP000324222">
    <property type="component" value="Unassembled WGS sequence"/>
</dbReference>
<dbReference type="EMBL" id="VSRR010033212">
    <property type="protein sequence ID" value="MPC71617.1"/>
    <property type="molecule type" value="Genomic_DNA"/>
</dbReference>
<reference evidence="3 4" key="1">
    <citation type="submission" date="2019-05" db="EMBL/GenBank/DDBJ databases">
        <title>Another draft genome of Portunus trituberculatus and its Hox gene families provides insights of decapod evolution.</title>
        <authorList>
            <person name="Jeong J.-H."/>
            <person name="Song I."/>
            <person name="Kim S."/>
            <person name="Choi T."/>
            <person name="Kim D."/>
            <person name="Ryu S."/>
            <person name="Kim W."/>
        </authorList>
    </citation>
    <scope>NUCLEOTIDE SEQUENCE [LARGE SCALE GENOMIC DNA]</scope>
    <source>
        <tissue evidence="3">Muscle</tissue>
    </source>
</reference>
<gene>
    <name evidence="3" type="ORF">E2C01_065901</name>
</gene>
<feature type="chain" id="PRO_5022681701" description="Secreted protein" evidence="2">
    <location>
        <begin position="27"/>
        <end position="90"/>
    </location>
</feature>
<keyword evidence="4" id="KW-1185">Reference proteome</keyword>
<accession>A0A5B7HQX6</accession>
<evidence type="ECO:0000313" key="3">
    <source>
        <dbReference type="EMBL" id="MPC71617.1"/>
    </source>
</evidence>